<reference evidence="14" key="1">
    <citation type="journal article" date="2021" name="bioRxiv">
        <title>Whole Genome Assembly and Annotation of Northern Wild Rice, Zizania palustris L., Supports a Whole Genome Duplication in the Zizania Genus.</title>
        <authorList>
            <person name="Haas M."/>
            <person name="Kono T."/>
            <person name="Macchietto M."/>
            <person name="Millas R."/>
            <person name="McGilp L."/>
            <person name="Shao M."/>
            <person name="Duquette J."/>
            <person name="Hirsch C.N."/>
            <person name="Kimball J."/>
        </authorList>
    </citation>
    <scope>NUCLEOTIDE SEQUENCE</scope>
    <source>
        <tissue evidence="14">Fresh leaf tissue</tissue>
    </source>
</reference>
<dbReference type="PANTHER" id="PTHR10015:SF426">
    <property type="entry name" value="HEAT STRESS TRANSCRIPTION FACTOR A-4B"/>
    <property type="match status" value="1"/>
</dbReference>
<dbReference type="GO" id="GO:0006357">
    <property type="term" value="P:regulation of transcription by RNA polymerase II"/>
    <property type="evidence" value="ECO:0007669"/>
    <property type="project" value="TreeGrafter"/>
</dbReference>
<protein>
    <recommendedName>
        <fullName evidence="13">HSF-type DNA-binding domain-containing protein</fullName>
    </recommendedName>
</protein>
<keyword evidence="7" id="KW-0238">DNA-binding</keyword>
<keyword evidence="9" id="KW-0539">Nucleus</keyword>
<dbReference type="GO" id="GO:0005634">
    <property type="term" value="C:nucleus"/>
    <property type="evidence" value="ECO:0007669"/>
    <property type="project" value="UniProtKB-SubCell"/>
</dbReference>
<reference evidence="14" key="2">
    <citation type="submission" date="2021-02" db="EMBL/GenBank/DDBJ databases">
        <authorList>
            <person name="Kimball J.A."/>
            <person name="Haas M.W."/>
            <person name="Macchietto M."/>
            <person name="Kono T."/>
            <person name="Duquette J."/>
            <person name="Shao M."/>
        </authorList>
    </citation>
    <scope>NUCLEOTIDE SEQUENCE</scope>
    <source>
        <tissue evidence="14">Fresh leaf tissue</tissue>
    </source>
</reference>
<keyword evidence="6 11" id="KW-0175">Coiled coil</keyword>
<keyword evidence="4" id="KW-0805">Transcription regulation</keyword>
<comment type="caution">
    <text evidence="14">The sequence shown here is derived from an EMBL/GenBank/DDBJ whole genome shotgun (WGS) entry which is preliminary data.</text>
</comment>
<dbReference type="GO" id="GO:0034605">
    <property type="term" value="P:cellular response to heat"/>
    <property type="evidence" value="ECO:0007669"/>
    <property type="project" value="TreeGrafter"/>
</dbReference>
<name>A0A8J5RAV3_ZIZPA</name>
<proteinExistence type="inferred from homology"/>
<dbReference type="Pfam" id="PF00447">
    <property type="entry name" value="HSF_DNA-bind"/>
    <property type="match status" value="1"/>
</dbReference>
<evidence type="ECO:0000259" key="13">
    <source>
        <dbReference type="PROSITE" id="PS00434"/>
    </source>
</evidence>
<evidence type="ECO:0000256" key="11">
    <source>
        <dbReference type="SAM" id="Coils"/>
    </source>
</evidence>
<dbReference type="FunFam" id="1.10.10.10:FF:000057">
    <property type="entry name" value="Heat shock transcription factor 1"/>
    <property type="match status" value="1"/>
</dbReference>
<evidence type="ECO:0000256" key="12">
    <source>
        <dbReference type="SAM" id="MobiDB-lite"/>
    </source>
</evidence>
<feature type="compositionally biased region" description="Basic and acidic residues" evidence="12">
    <location>
        <begin position="397"/>
        <end position="417"/>
    </location>
</feature>
<evidence type="ECO:0000256" key="7">
    <source>
        <dbReference type="ARBA" id="ARBA00023125"/>
    </source>
</evidence>
<dbReference type="PROSITE" id="PS00434">
    <property type="entry name" value="HSF_DOMAIN"/>
    <property type="match status" value="1"/>
</dbReference>
<dbReference type="OrthoDB" id="60033at2759"/>
<comment type="subcellular location">
    <subcellularLocation>
        <location evidence="1">Nucleus</location>
    </subcellularLocation>
</comment>
<feature type="region of interest" description="Disordered" evidence="12">
    <location>
        <begin position="391"/>
        <end position="417"/>
    </location>
</feature>
<organism evidence="14 15">
    <name type="scientific">Zizania palustris</name>
    <name type="common">Northern wild rice</name>
    <dbReference type="NCBI Taxonomy" id="103762"/>
    <lineage>
        <taxon>Eukaryota</taxon>
        <taxon>Viridiplantae</taxon>
        <taxon>Streptophyta</taxon>
        <taxon>Embryophyta</taxon>
        <taxon>Tracheophyta</taxon>
        <taxon>Spermatophyta</taxon>
        <taxon>Magnoliopsida</taxon>
        <taxon>Liliopsida</taxon>
        <taxon>Poales</taxon>
        <taxon>Poaceae</taxon>
        <taxon>BOP clade</taxon>
        <taxon>Oryzoideae</taxon>
        <taxon>Oryzeae</taxon>
        <taxon>Zizaniinae</taxon>
        <taxon>Zizania</taxon>
    </lineage>
</organism>
<keyword evidence="3" id="KW-0597">Phosphoprotein</keyword>
<evidence type="ECO:0000256" key="4">
    <source>
        <dbReference type="ARBA" id="ARBA00023015"/>
    </source>
</evidence>
<feature type="compositionally biased region" description="Polar residues" evidence="12">
    <location>
        <begin position="302"/>
        <end position="312"/>
    </location>
</feature>
<evidence type="ECO:0000256" key="5">
    <source>
        <dbReference type="ARBA" id="ARBA00023016"/>
    </source>
</evidence>
<feature type="region of interest" description="Disordered" evidence="12">
    <location>
        <begin position="351"/>
        <end position="373"/>
    </location>
</feature>
<evidence type="ECO:0000256" key="3">
    <source>
        <dbReference type="ARBA" id="ARBA00022553"/>
    </source>
</evidence>
<evidence type="ECO:0000256" key="10">
    <source>
        <dbReference type="RuleBase" id="RU004020"/>
    </source>
</evidence>
<feature type="domain" description="HSF-type DNA-binding" evidence="13">
    <location>
        <begin position="59"/>
        <end position="83"/>
    </location>
</feature>
<evidence type="ECO:0000256" key="1">
    <source>
        <dbReference type="ARBA" id="ARBA00004123"/>
    </source>
</evidence>
<keyword evidence="15" id="KW-1185">Reference proteome</keyword>
<dbReference type="AlphaFoldDB" id="A0A8J5RAV3"/>
<dbReference type="GO" id="GO:0000978">
    <property type="term" value="F:RNA polymerase II cis-regulatory region sequence-specific DNA binding"/>
    <property type="evidence" value="ECO:0007669"/>
    <property type="project" value="TreeGrafter"/>
</dbReference>
<dbReference type="SMART" id="SM00415">
    <property type="entry name" value="HSF"/>
    <property type="match status" value="1"/>
</dbReference>
<evidence type="ECO:0000256" key="2">
    <source>
        <dbReference type="ARBA" id="ARBA00011233"/>
    </source>
</evidence>
<evidence type="ECO:0000256" key="8">
    <source>
        <dbReference type="ARBA" id="ARBA00023163"/>
    </source>
</evidence>
<evidence type="ECO:0000256" key="6">
    <source>
        <dbReference type="ARBA" id="ARBA00023054"/>
    </source>
</evidence>
<sequence length="446" mass="50266">MEKELLVMEGGGGGSSLPPFLSKTYEMVDDPATDAVVAWTPAGTSFVVANQPQFCRDLLPKYFKHNNFSSFVRQLNTYGFRKVDPEQWEFANEDFVRGQQQWLKNIHRRKPIFSHSSHTQGVGPLTDTERRDYEDEIERLKCDNAALTTELQKNAVKKLDMERQVQALEEKLFIVEDQQMSLVSYFREIVKAPAFLSSFVQQPDHHRKKRRLPIPIYFQEDDNTQENQTMLCDLTNSPAQAFYRESFDTMESSLNSLENFFREASEAFDNDISYDDVAPGPSSTVVLTELHSPGGSDPRVPSSPTRMCTSSAGAGDSRSSHDVAESTSCVESPPLPQMHSHVDTRAKVSEIDVNSEPAVIETSPRDQPAEDPPAVTPGANDGFWQQFLTEQPASSDAHQEAQSEWRDGGNKVDEMKSGDRQMFWWGKKNVEQITEKLGHLTSAEKT</sequence>
<dbReference type="InterPro" id="IPR000232">
    <property type="entry name" value="HSF_DNA-bd"/>
</dbReference>
<gene>
    <name evidence="14" type="ORF">GUJ93_ZPchr0001g29802</name>
</gene>
<comment type="subunit">
    <text evidence="2">Homotrimer.</text>
</comment>
<evidence type="ECO:0000313" key="14">
    <source>
        <dbReference type="EMBL" id="KAG8055445.1"/>
    </source>
</evidence>
<feature type="coiled-coil region" evidence="11">
    <location>
        <begin position="130"/>
        <end position="178"/>
    </location>
</feature>
<dbReference type="GO" id="GO:0003700">
    <property type="term" value="F:DNA-binding transcription factor activity"/>
    <property type="evidence" value="ECO:0007669"/>
    <property type="project" value="InterPro"/>
</dbReference>
<comment type="similarity">
    <text evidence="10">Belongs to the HSF family.</text>
</comment>
<dbReference type="Proteomes" id="UP000729402">
    <property type="component" value="Unassembled WGS sequence"/>
</dbReference>
<keyword evidence="5" id="KW-0346">Stress response</keyword>
<evidence type="ECO:0000313" key="15">
    <source>
        <dbReference type="Proteomes" id="UP000729402"/>
    </source>
</evidence>
<dbReference type="EMBL" id="JAAALK010000288">
    <property type="protein sequence ID" value="KAG8055445.1"/>
    <property type="molecule type" value="Genomic_DNA"/>
</dbReference>
<feature type="region of interest" description="Disordered" evidence="12">
    <location>
        <begin position="279"/>
        <end position="339"/>
    </location>
</feature>
<evidence type="ECO:0000256" key="9">
    <source>
        <dbReference type="ARBA" id="ARBA00023242"/>
    </source>
</evidence>
<dbReference type="PANTHER" id="PTHR10015">
    <property type="entry name" value="HEAT SHOCK TRANSCRIPTION FACTOR"/>
    <property type="match status" value="1"/>
</dbReference>
<accession>A0A8J5RAV3</accession>
<keyword evidence="8" id="KW-0804">Transcription</keyword>